<sequence>MHNEHRHALGTLYASHHRWLFGMLRKKLGCDHKAEDLAQDTFMKVLVSQGAPLLQEPRAFLSTVANGLVVNHWRRLEIERAYVAAIGHQAPQMAVSPEDRALVLEALCQIDALLARLPPKASRAFLMARLEGLGYAEIAERLGVSDRMVKKYMAQAMHQLLLADDGA</sequence>
<dbReference type="InterPro" id="IPR013325">
    <property type="entry name" value="RNA_pol_sigma_r2"/>
</dbReference>
<dbReference type="InterPro" id="IPR013249">
    <property type="entry name" value="RNA_pol_sigma70_r4_t2"/>
</dbReference>
<keyword evidence="3 6" id="KW-0731">Sigma factor</keyword>
<dbReference type="RefSeq" id="WP_125244832.1">
    <property type="nucleotide sequence ID" value="NZ_RSED01000018.1"/>
</dbReference>
<dbReference type="Gene3D" id="1.10.10.10">
    <property type="entry name" value="Winged helix-like DNA-binding domain superfamily/Winged helix DNA-binding domain"/>
    <property type="match status" value="1"/>
</dbReference>
<dbReference type="Pfam" id="PF08281">
    <property type="entry name" value="Sigma70_r4_2"/>
    <property type="match status" value="1"/>
</dbReference>
<dbReference type="NCBIfam" id="TIGR02937">
    <property type="entry name" value="sigma70-ECF"/>
    <property type="match status" value="1"/>
</dbReference>
<dbReference type="InterPro" id="IPR014284">
    <property type="entry name" value="RNA_pol_sigma-70_dom"/>
</dbReference>
<dbReference type="AlphaFoldDB" id="A0A426V7G5"/>
<dbReference type="PANTHER" id="PTHR43133">
    <property type="entry name" value="RNA POLYMERASE ECF-TYPE SIGMA FACTO"/>
    <property type="match status" value="1"/>
</dbReference>
<dbReference type="InterPro" id="IPR007627">
    <property type="entry name" value="RNA_pol_sigma70_r2"/>
</dbReference>
<accession>A0A426V7G5</accession>
<reference evidence="9 10" key="1">
    <citation type="submission" date="2018-12" db="EMBL/GenBank/DDBJ databases">
        <title>The whole draft genome of Aquabacterium sp. SJQ9.</title>
        <authorList>
            <person name="Sun L."/>
            <person name="Gao X."/>
            <person name="Chen W."/>
            <person name="Huang K."/>
        </authorList>
    </citation>
    <scope>NUCLEOTIDE SEQUENCE [LARGE SCALE GENOMIC DNA]</scope>
    <source>
        <strain evidence="9 10">SJQ9</strain>
    </source>
</reference>
<dbReference type="GO" id="GO:0003677">
    <property type="term" value="F:DNA binding"/>
    <property type="evidence" value="ECO:0007669"/>
    <property type="project" value="UniProtKB-KW"/>
</dbReference>
<dbReference type="GO" id="GO:0016987">
    <property type="term" value="F:sigma factor activity"/>
    <property type="evidence" value="ECO:0007669"/>
    <property type="project" value="UniProtKB-KW"/>
</dbReference>
<evidence type="ECO:0000256" key="4">
    <source>
        <dbReference type="ARBA" id="ARBA00023125"/>
    </source>
</evidence>
<evidence type="ECO:0000256" key="1">
    <source>
        <dbReference type="ARBA" id="ARBA00010641"/>
    </source>
</evidence>
<dbReference type="Gene3D" id="1.10.1740.10">
    <property type="match status" value="1"/>
</dbReference>
<evidence type="ECO:0000313" key="10">
    <source>
        <dbReference type="Proteomes" id="UP000269265"/>
    </source>
</evidence>
<comment type="similarity">
    <text evidence="1 6">Belongs to the sigma-70 factor family. ECF subfamily.</text>
</comment>
<keyword evidence="2 6" id="KW-0805">Transcription regulation</keyword>
<evidence type="ECO:0000259" key="7">
    <source>
        <dbReference type="Pfam" id="PF04542"/>
    </source>
</evidence>
<feature type="domain" description="RNA polymerase sigma factor 70 region 4 type 2" evidence="8">
    <location>
        <begin position="109"/>
        <end position="158"/>
    </location>
</feature>
<dbReference type="InterPro" id="IPR039425">
    <property type="entry name" value="RNA_pol_sigma-70-like"/>
</dbReference>
<dbReference type="GO" id="GO:0006352">
    <property type="term" value="P:DNA-templated transcription initiation"/>
    <property type="evidence" value="ECO:0007669"/>
    <property type="project" value="InterPro"/>
</dbReference>
<dbReference type="Proteomes" id="UP000269265">
    <property type="component" value="Unassembled WGS sequence"/>
</dbReference>
<comment type="caution">
    <text evidence="9">The sequence shown here is derived from an EMBL/GenBank/DDBJ whole genome shotgun (WGS) entry which is preliminary data.</text>
</comment>
<dbReference type="PANTHER" id="PTHR43133:SF63">
    <property type="entry name" value="RNA POLYMERASE SIGMA FACTOR FECI-RELATED"/>
    <property type="match status" value="1"/>
</dbReference>
<name>A0A426V7G5_9BURK</name>
<keyword evidence="5 6" id="KW-0804">Transcription</keyword>
<evidence type="ECO:0000256" key="6">
    <source>
        <dbReference type="RuleBase" id="RU000716"/>
    </source>
</evidence>
<dbReference type="InterPro" id="IPR036388">
    <property type="entry name" value="WH-like_DNA-bd_sf"/>
</dbReference>
<dbReference type="Pfam" id="PF04542">
    <property type="entry name" value="Sigma70_r2"/>
    <property type="match status" value="1"/>
</dbReference>
<evidence type="ECO:0000256" key="5">
    <source>
        <dbReference type="ARBA" id="ARBA00023163"/>
    </source>
</evidence>
<protein>
    <recommendedName>
        <fullName evidence="6">RNA polymerase sigma factor</fullName>
    </recommendedName>
</protein>
<evidence type="ECO:0000259" key="8">
    <source>
        <dbReference type="Pfam" id="PF08281"/>
    </source>
</evidence>
<dbReference type="InterPro" id="IPR013324">
    <property type="entry name" value="RNA_pol_sigma_r3/r4-like"/>
</dbReference>
<proteinExistence type="inferred from homology"/>
<gene>
    <name evidence="9" type="ORF">EIP75_18845</name>
</gene>
<evidence type="ECO:0000256" key="2">
    <source>
        <dbReference type="ARBA" id="ARBA00023015"/>
    </source>
</evidence>
<dbReference type="InterPro" id="IPR000838">
    <property type="entry name" value="RNA_pol_sigma70_ECF_CS"/>
</dbReference>
<organism evidence="9 10">
    <name type="scientific">Aquabacterium soli</name>
    <dbReference type="NCBI Taxonomy" id="2493092"/>
    <lineage>
        <taxon>Bacteria</taxon>
        <taxon>Pseudomonadati</taxon>
        <taxon>Pseudomonadota</taxon>
        <taxon>Betaproteobacteria</taxon>
        <taxon>Burkholderiales</taxon>
        <taxon>Aquabacterium</taxon>
    </lineage>
</organism>
<dbReference type="SUPFAM" id="SSF88946">
    <property type="entry name" value="Sigma2 domain of RNA polymerase sigma factors"/>
    <property type="match status" value="1"/>
</dbReference>
<keyword evidence="4 6" id="KW-0238">DNA-binding</keyword>
<keyword evidence="10" id="KW-1185">Reference proteome</keyword>
<dbReference type="SUPFAM" id="SSF88659">
    <property type="entry name" value="Sigma3 and sigma4 domains of RNA polymerase sigma factors"/>
    <property type="match status" value="1"/>
</dbReference>
<dbReference type="PROSITE" id="PS01063">
    <property type="entry name" value="SIGMA70_ECF"/>
    <property type="match status" value="1"/>
</dbReference>
<dbReference type="OrthoDB" id="8536462at2"/>
<evidence type="ECO:0000313" key="9">
    <source>
        <dbReference type="EMBL" id="RRS02825.1"/>
    </source>
</evidence>
<evidence type="ECO:0000256" key="3">
    <source>
        <dbReference type="ARBA" id="ARBA00023082"/>
    </source>
</evidence>
<dbReference type="EMBL" id="RSED01000018">
    <property type="protein sequence ID" value="RRS02825.1"/>
    <property type="molecule type" value="Genomic_DNA"/>
</dbReference>
<feature type="domain" description="RNA polymerase sigma-70 region 2" evidence="7">
    <location>
        <begin position="12"/>
        <end position="75"/>
    </location>
</feature>